<dbReference type="SUPFAM" id="SSF55729">
    <property type="entry name" value="Acyl-CoA N-acyltransferases (Nat)"/>
    <property type="match status" value="1"/>
</dbReference>
<name>A0A2P8EFV1_9ACTN</name>
<evidence type="ECO:0000313" key="3">
    <source>
        <dbReference type="Proteomes" id="UP000243528"/>
    </source>
</evidence>
<protein>
    <submittedName>
        <fullName evidence="2">RimJ/RimL family protein N-acetyltransferase</fullName>
    </submittedName>
</protein>
<dbReference type="GO" id="GO:0005737">
    <property type="term" value="C:cytoplasm"/>
    <property type="evidence" value="ECO:0007669"/>
    <property type="project" value="TreeGrafter"/>
</dbReference>
<dbReference type="EMBL" id="PYGE01000001">
    <property type="protein sequence ID" value="PSL08339.1"/>
    <property type="molecule type" value="Genomic_DNA"/>
</dbReference>
<dbReference type="Gene3D" id="3.40.630.30">
    <property type="match status" value="1"/>
</dbReference>
<dbReference type="InterPro" id="IPR016181">
    <property type="entry name" value="Acyl_CoA_acyltransferase"/>
</dbReference>
<reference evidence="2 3" key="1">
    <citation type="submission" date="2018-03" db="EMBL/GenBank/DDBJ databases">
        <title>Genomic Encyclopedia of Archaeal and Bacterial Type Strains, Phase II (KMG-II): from individual species to whole genera.</title>
        <authorList>
            <person name="Goeker M."/>
        </authorList>
    </citation>
    <scope>NUCLEOTIDE SEQUENCE [LARGE SCALE GENOMIC DNA]</scope>
    <source>
        <strain evidence="2 3">DSM 45211</strain>
    </source>
</reference>
<keyword evidence="3" id="KW-1185">Reference proteome</keyword>
<dbReference type="GO" id="GO:1990189">
    <property type="term" value="F:protein N-terminal-serine acetyltransferase activity"/>
    <property type="evidence" value="ECO:0007669"/>
    <property type="project" value="TreeGrafter"/>
</dbReference>
<dbReference type="AlphaFoldDB" id="A0A2P8EFV1"/>
<dbReference type="InterPro" id="IPR051908">
    <property type="entry name" value="Ribosomal_N-acetyltransferase"/>
</dbReference>
<organism evidence="2 3">
    <name type="scientific">Haloactinopolyspora alba</name>
    <dbReference type="NCBI Taxonomy" id="648780"/>
    <lineage>
        <taxon>Bacteria</taxon>
        <taxon>Bacillati</taxon>
        <taxon>Actinomycetota</taxon>
        <taxon>Actinomycetes</taxon>
        <taxon>Jiangellales</taxon>
        <taxon>Jiangellaceae</taxon>
        <taxon>Haloactinopolyspora</taxon>
    </lineage>
</organism>
<dbReference type="PANTHER" id="PTHR43441">
    <property type="entry name" value="RIBOSOMAL-PROTEIN-SERINE ACETYLTRANSFERASE"/>
    <property type="match status" value="1"/>
</dbReference>
<keyword evidence="2" id="KW-0808">Transferase</keyword>
<dbReference type="Proteomes" id="UP000243528">
    <property type="component" value="Unassembled WGS sequence"/>
</dbReference>
<dbReference type="OrthoDB" id="9814648at2"/>
<dbReference type="Pfam" id="PF13302">
    <property type="entry name" value="Acetyltransf_3"/>
    <property type="match status" value="1"/>
</dbReference>
<dbReference type="InterPro" id="IPR000182">
    <property type="entry name" value="GNAT_dom"/>
</dbReference>
<feature type="domain" description="N-acetyltransferase" evidence="1">
    <location>
        <begin position="18"/>
        <end position="180"/>
    </location>
</feature>
<dbReference type="PROSITE" id="PS51186">
    <property type="entry name" value="GNAT"/>
    <property type="match status" value="1"/>
</dbReference>
<sequence>MIDAAAVTTKPTLAGDRVRLVPIDAHHAPAVFASLQDPETMRLTGTHTTFTFEQVERFCATRPEQDDRLDLAIEAAGTGEYAGGIVLMGIDGDNETAGFRIDLVQAFQGRGFGPEATRLLLRYAFDRIGLHRVRLEVFDFNQRAVRAYEKCGFVLEGRERDALQWDGERHDTLIMGILRPEFAERDG</sequence>
<evidence type="ECO:0000259" key="1">
    <source>
        <dbReference type="PROSITE" id="PS51186"/>
    </source>
</evidence>
<dbReference type="RefSeq" id="WP_106535407.1">
    <property type="nucleotide sequence ID" value="NZ_ML142897.1"/>
</dbReference>
<gene>
    <name evidence="2" type="ORF">CLV30_101310</name>
</gene>
<proteinExistence type="predicted"/>
<comment type="caution">
    <text evidence="2">The sequence shown here is derived from an EMBL/GenBank/DDBJ whole genome shotgun (WGS) entry which is preliminary data.</text>
</comment>
<dbReference type="GO" id="GO:0008999">
    <property type="term" value="F:protein-N-terminal-alanine acetyltransferase activity"/>
    <property type="evidence" value="ECO:0007669"/>
    <property type="project" value="TreeGrafter"/>
</dbReference>
<dbReference type="PANTHER" id="PTHR43441:SF2">
    <property type="entry name" value="FAMILY ACETYLTRANSFERASE, PUTATIVE (AFU_ORTHOLOGUE AFUA_7G00850)-RELATED"/>
    <property type="match status" value="1"/>
</dbReference>
<evidence type="ECO:0000313" key="2">
    <source>
        <dbReference type="EMBL" id="PSL08339.1"/>
    </source>
</evidence>
<accession>A0A2P8EFV1</accession>